<dbReference type="PROSITE" id="PS51819">
    <property type="entry name" value="VOC"/>
    <property type="match status" value="2"/>
</dbReference>
<organism evidence="3 4">
    <name type="scientific">Caballeronia choica</name>
    <dbReference type="NCBI Taxonomy" id="326476"/>
    <lineage>
        <taxon>Bacteria</taxon>
        <taxon>Pseudomonadati</taxon>
        <taxon>Pseudomonadota</taxon>
        <taxon>Betaproteobacteria</taxon>
        <taxon>Burkholderiales</taxon>
        <taxon>Burkholderiaceae</taxon>
        <taxon>Caballeronia</taxon>
    </lineage>
</organism>
<keyword evidence="4" id="KW-1185">Reference proteome</keyword>
<dbReference type="SUPFAM" id="SSF54593">
    <property type="entry name" value="Glyoxalase/Bleomycin resistance protein/Dihydroxybiphenyl dioxygenase"/>
    <property type="match status" value="1"/>
</dbReference>
<dbReference type="InterPro" id="IPR029068">
    <property type="entry name" value="Glyas_Bleomycin-R_OHBP_Dase"/>
</dbReference>
<accession>A0A158FRP5</accession>
<dbReference type="EMBL" id="FCON02000006">
    <property type="protein sequence ID" value="SAL22039.1"/>
    <property type="molecule type" value="Genomic_DNA"/>
</dbReference>
<reference evidence="3" key="1">
    <citation type="submission" date="2016-01" db="EMBL/GenBank/DDBJ databases">
        <authorList>
            <person name="Peeters C."/>
        </authorList>
    </citation>
    <scope>NUCLEOTIDE SEQUENCE [LARGE SCALE GENOMIC DNA]</scope>
    <source>
        <strain evidence="3">LMG 22940</strain>
    </source>
</reference>
<dbReference type="InterPro" id="IPR037523">
    <property type="entry name" value="VOC_core"/>
</dbReference>
<sequence length="316" mass="35175">MSTTITSAGVAGVHSIDHFALEVPQLEEAKEFLTAFGFQVEENKSQLLLRAAGSDHVWVRIFAGTRKRLAYLSLNCFKDDFSTIRTQILEAGGRPAEPRSDAANREGFWFEDPDGNLLQLKVGPKTSPNFKPPLNPGNGLPRLRGANARKDAEPIRPMRLSHVLMFTPDIQRTVSFYERSIGVRLSDGAEGIVAFMHAPHGSDHHMIAFAQGSAKGWHHSAWDVPDINHVGLGKMQMQRAGYSKGWGVGRHVLGSNYFHYVRDPWGSYWEYSADIDFVAPGGRWPGGNHPPDDSLYLWGPDVPDYFFENTESEASK</sequence>
<evidence type="ECO:0000256" key="1">
    <source>
        <dbReference type="ARBA" id="ARBA00022723"/>
    </source>
</evidence>
<protein>
    <submittedName>
        <fullName evidence="3">Glyoxalase/bleomycin resistance protein/dioxygenase</fullName>
    </submittedName>
</protein>
<comment type="caution">
    <text evidence="3">The sequence shown here is derived from an EMBL/GenBank/DDBJ whole genome shotgun (WGS) entry which is preliminary data.</text>
</comment>
<dbReference type="OrthoDB" id="8676366at2"/>
<dbReference type="GO" id="GO:0051213">
    <property type="term" value="F:dioxygenase activity"/>
    <property type="evidence" value="ECO:0007669"/>
    <property type="project" value="UniProtKB-KW"/>
</dbReference>
<keyword evidence="1" id="KW-0479">Metal-binding</keyword>
<proteinExistence type="predicted"/>
<gene>
    <name evidence="3" type="ORF">AWB68_00871</name>
</gene>
<dbReference type="AlphaFoldDB" id="A0A158FRP5"/>
<feature type="domain" description="VOC" evidence="2">
    <location>
        <begin position="159"/>
        <end position="274"/>
    </location>
</feature>
<dbReference type="InterPro" id="IPR004360">
    <property type="entry name" value="Glyas_Fos-R_dOase_dom"/>
</dbReference>
<dbReference type="GO" id="GO:0046491">
    <property type="term" value="P:L-methylmalonyl-CoA metabolic process"/>
    <property type="evidence" value="ECO:0007669"/>
    <property type="project" value="TreeGrafter"/>
</dbReference>
<dbReference type="PANTHER" id="PTHR43048">
    <property type="entry name" value="METHYLMALONYL-COA EPIMERASE"/>
    <property type="match status" value="1"/>
</dbReference>
<evidence type="ECO:0000313" key="3">
    <source>
        <dbReference type="EMBL" id="SAL22039.1"/>
    </source>
</evidence>
<dbReference type="Proteomes" id="UP000054770">
    <property type="component" value="Unassembled WGS sequence"/>
</dbReference>
<dbReference type="GO" id="GO:0046872">
    <property type="term" value="F:metal ion binding"/>
    <property type="evidence" value="ECO:0007669"/>
    <property type="project" value="UniProtKB-KW"/>
</dbReference>
<dbReference type="RefSeq" id="WP_087643120.1">
    <property type="nucleotide sequence ID" value="NZ_FCON02000006.1"/>
</dbReference>
<dbReference type="InterPro" id="IPR051785">
    <property type="entry name" value="MMCE/EMCE_epimerase"/>
</dbReference>
<dbReference type="GO" id="GO:0004493">
    <property type="term" value="F:methylmalonyl-CoA epimerase activity"/>
    <property type="evidence" value="ECO:0007669"/>
    <property type="project" value="TreeGrafter"/>
</dbReference>
<dbReference type="Pfam" id="PF00903">
    <property type="entry name" value="Glyoxalase"/>
    <property type="match status" value="2"/>
</dbReference>
<dbReference type="PANTHER" id="PTHR43048:SF3">
    <property type="entry name" value="METHYLMALONYL-COA EPIMERASE, MITOCHONDRIAL"/>
    <property type="match status" value="1"/>
</dbReference>
<name>A0A158FRP5_9BURK</name>
<feature type="domain" description="VOC" evidence="2">
    <location>
        <begin position="15"/>
        <end position="123"/>
    </location>
</feature>
<dbReference type="Gene3D" id="3.10.180.10">
    <property type="entry name" value="2,3-Dihydroxybiphenyl 1,2-Dioxygenase, domain 1"/>
    <property type="match status" value="2"/>
</dbReference>
<evidence type="ECO:0000259" key="2">
    <source>
        <dbReference type="PROSITE" id="PS51819"/>
    </source>
</evidence>
<evidence type="ECO:0000313" key="4">
    <source>
        <dbReference type="Proteomes" id="UP000054770"/>
    </source>
</evidence>